<accession>A0ABS4XBA4</accession>
<evidence type="ECO:0000256" key="11">
    <source>
        <dbReference type="ARBA" id="ARBA00041373"/>
    </source>
</evidence>
<evidence type="ECO:0000259" key="13">
    <source>
        <dbReference type="PROSITE" id="PS51352"/>
    </source>
</evidence>
<comment type="catalytic activity">
    <reaction evidence="12">
        <text>a hydroperoxide + [thioredoxin]-dithiol = an alcohol + [thioredoxin]-disulfide + H2O</text>
        <dbReference type="Rhea" id="RHEA:62620"/>
        <dbReference type="Rhea" id="RHEA-COMP:10698"/>
        <dbReference type="Rhea" id="RHEA-COMP:10700"/>
        <dbReference type="ChEBI" id="CHEBI:15377"/>
        <dbReference type="ChEBI" id="CHEBI:29950"/>
        <dbReference type="ChEBI" id="CHEBI:30879"/>
        <dbReference type="ChEBI" id="CHEBI:35924"/>
        <dbReference type="ChEBI" id="CHEBI:50058"/>
        <dbReference type="EC" id="1.11.1.24"/>
    </reaction>
</comment>
<sequence>MSENATTEAVRLVPGDPAPDFTLIDANGEELALASLRGKKTILYFYPAASTPGCTKQACDFRDSLGSLQGAGYQVVGISPDTPAKLAKFAAKEELSFPLLSDEDHAAAAAYGAWGEKKNYGRIYEGLIRSTFVIDEAGLVELAQYNVRATGHVAKLRRDLGLDPK</sequence>
<evidence type="ECO:0000256" key="9">
    <source>
        <dbReference type="ARBA" id="ARBA00032824"/>
    </source>
</evidence>
<gene>
    <name evidence="14" type="ORF">JOF47_001049</name>
</gene>
<dbReference type="Proteomes" id="UP001296993">
    <property type="component" value="Unassembled WGS sequence"/>
</dbReference>
<evidence type="ECO:0000256" key="5">
    <source>
        <dbReference type="ARBA" id="ARBA00022862"/>
    </source>
</evidence>
<reference evidence="14 15" key="1">
    <citation type="submission" date="2021-03" db="EMBL/GenBank/DDBJ databases">
        <title>Sequencing the genomes of 1000 actinobacteria strains.</title>
        <authorList>
            <person name="Klenk H.-P."/>
        </authorList>
    </citation>
    <scope>NUCLEOTIDE SEQUENCE [LARGE SCALE GENOMIC DNA]</scope>
    <source>
        <strain evidence="14 15">DSM 15797</strain>
    </source>
</reference>
<comment type="function">
    <text evidence="1">Thiol-specific peroxidase that catalyzes the reduction of hydrogen peroxide and organic hydroperoxides to water and alcohols, respectively. Plays a role in cell protection against oxidative stress by detoxifying peroxides and as sensor of hydrogen peroxide-mediated signaling events.</text>
</comment>
<dbReference type="EC" id="1.11.1.24" evidence="3"/>
<dbReference type="PANTHER" id="PTHR42801">
    <property type="entry name" value="THIOREDOXIN-DEPENDENT PEROXIDE REDUCTASE"/>
    <property type="match status" value="1"/>
</dbReference>
<keyword evidence="6 14" id="KW-0560">Oxidoreductase</keyword>
<feature type="domain" description="Thioredoxin" evidence="13">
    <location>
        <begin position="12"/>
        <end position="165"/>
    </location>
</feature>
<name>A0ABS4XBA4_9MICC</name>
<dbReference type="PROSITE" id="PS51352">
    <property type="entry name" value="THIOREDOXIN_2"/>
    <property type="match status" value="1"/>
</dbReference>
<evidence type="ECO:0000256" key="4">
    <source>
        <dbReference type="ARBA" id="ARBA00022559"/>
    </source>
</evidence>
<evidence type="ECO:0000256" key="12">
    <source>
        <dbReference type="ARBA" id="ARBA00049091"/>
    </source>
</evidence>
<dbReference type="InterPro" id="IPR036249">
    <property type="entry name" value="Thioredoxin-like_sf"/>
</dbReference>
<keyword evidence="7" id="KW-1015">Disulfide bond</keyword>
<evidence type="ECO:0000256" key="10">
    <source>
        <dbReference type="ARBA" id="ARBA00038489"/>
    </source>
</evidence>
<dbReference type="Gene3D" id="3.40.30.10">
    <property type="entry name" value="Glutaredoxin"/>
    <property type="match status" value="1"/>
</dbReference>
<keyword evidence="8" id="KW-0676">Redox-active center</keyword>
<comment type="caution">
    <text evidence="14">The sequence shown here is derived from an EMBL/GenBank/DDBJ whole genome shotgun (WGS) entry which is preliminary data.</text>
</comment>
<dbReference type="SUPFAM" id="SSF52833">
    <property type="entry name" value="Thioredoxin-like"/>
    <property type="match status" value="1"/>
</dbReference>
<dbReference type="RefSeq" id="WP_209996387.1">
    <property type="nucleotide sequence ID" value="NZ_BAAAJY010000007.1"/>
</dbReference>
<evidence type="ECO:0000256" key="3">
    <source>
        <dbReference type="ARBA" id="ARBA00013017"/>
    </source>
</evidence>
<evidence type="ECO:0000313" key="15">
    <source>
        <dbReference type="Proteomes" id="UP001296993"/>
    </source>
</evidence>
<keyword evidence="4 14" id="KW-0575">Peroxidase</keyword>
<dbReference type="Pfam" id="PF00578">
    <property type="entry name" value="AhpC-TSA"/>
    <property type="match status" value="1"/>
</dbReference>
<dbReference type="InterPro" id="IPR024706">
    <property type="entry name" value="Peroxiredoxin_AhpC-typ"/>
</dbReference>
<dbReference type="NCBIfam" id="NF006960">
    <property type="entry name" value="PRK09437.1"/>
    <property type="match status" value="1"/>
</dbReference>
<evidence type="ECO:0000256" key="6">
    <source>
        <dbReference type="ARBA" id="ARBA00023002"/>
    </source>
</evidence>
<dbReference type="InterPro" id="IPR000866">
    <property type="entry name" value="AhpC/TSA"/>
</dbReference>
<evidence type="ECO:0000313" key="14">
    <source>
        <dbReference type="EMBL" id="MBP2385538.1"/>
    </source>
</evidence>
<evidence type="ECO:0000256" key="2">
    <source>
        <dbReference type="ARBA" id="ARBA00011245"/>
    </source>
</evidence>
<dbReference type="PIRSF" id="PIRSF000239">
    <property type="entry name" value="AHPC"/>
    <property type="match status" value="1"/>
</dbReference>
<keyword evidence="15" id="KW-1185">Reference proteome</keyword>
<dbReference type="GO" id="GO:0140824">
    <property type="term" value="F:thioredoxin-dependent peroxiredoxin activity"/>
    <property type="evidence" value="ECO:0007669"/>
    <property type="project" value="UniProtKB-EC"/>
</dbReference>
<dbReference type="PANTHER" id="PTHR42801:SF4">
    <property type="entry name" value="AHPC_TSA FAMILY PROTEIN"/>
    <property type="match status" value="1"/>
</dbReference>
<protein>
    <recommendedName>
        <fullName evidence="3">thioredoxin-dependent peroxiredoxin</fullName>
        <ecNumber evidence="3">1.11.1.24</ecNumber>
    </recommendedName>
    <alternativeName>
        <fullName evidence="11">Bacterioferritin comigratory protein</fullName>
    </alternativeName>
    <alternativeName>
        <fullName evidence="9">Thioredoxin peroxidase</fullName>
    </alternativeName>
</protein>
<dbReference type="InterPro" id="IPR013766">
    <property type="entry name" value="Thioredoxin_domain"/>
</dbReference>
<evidence type="ECO:0000256" key="1">
    <source>
        <dbReference type="ARBA" id="ARBA00003330"/>
    </source>
</evidence>
<dbReference type="CDD" id="cd03017">
    <property type="entry name" value="PRX_BCP"/>
    <property type="match status" value="1"/>
</dbReference>
<comment type="similarity">
    <text evidence="10">Belongs to the peroxiredoxin family. BCP/PrxQ subfamily.</text>
</comment>
<evidence type="ECO:0000256" key="7">
    <source>
        <dbReference type="ARBA" id="ARBA00023157"/>
    </source>
</evidence>
<proteinExistence type="inferred from homology"/>
<keyword evidence="5" id="KW-0049">Antioxidant</keyword>
<evidence type="ECO:0000256" key="8">
    <source>
        <dbReference type="ARBA" id="ARBA00023284"/>
    </source>
</evidence>
<dbReference type="InterPro" id="IPR050924">
    <property type="entry name" value="Peroxiredoxin_BCP/PrxQ"/>
</dbReference>
<comment type="subunit">
    <text evidence="2">Monomer.</text>
</comment>
<dbReference type="EMBL" id="JAGIOF010000001">
    <property type="protein sequence ID" value="MBP2385538.1"/>
    <property type="molecule type" value="Genomic_DNA"/>
</dbReference>
<organism evidence="14 15">
    <name type="scientific">Paeniglutamicibacter kerguelensis</name>
    <dbReference type="NCBI Taxonomy" id="254788"/>
    <lineage>
        <taxon>Bacteria</taxon>
        <taxon>Bacillati</taxon>
        <taxon>Actinomycetota</taxon>
        <taxon>Actinomycetes</taxon>
        <taxon>Micrococcales</taxon>
        <taxon>Micrococcaceae</taxon>
        <taxon>Paeniglutamicibacter</taxon>
    </lineage>
</organism>